<comment type="caution">
    <text evidence="11">The sequence shown here is derived from an EMBL/GenBank/DDBJ whole genome shotgun (WGS) entry which is preliminary data.</text>
</comment>
<evidence type="ECO:0000313" key="11">
    <source>
        <dbReference type="EMBL" id="EEW93656.1"/>
    </source>
</evidence>
<dbReference type="AlphaFoldDB" id="D0BKQ3"/>
<dbReference type="EMBL" id="ACRF02000013">
    <property type="protein sequence ID" value="EEW93656.1"/>
    <property type="molecule type" value="Genomic_DNA"/>
</dbReference>
<dbReference type="STRING" id="626369.HMPREF0446_00538"/>
<organism evidence="11 12">
    <name type="scientific">Granulicatella elegans ATCC 700633</name>
    <dbReference type="NCBI Taxonomy" id="626369"/>
    <lineage>
        <taxon>Bacteria</taxon>
        <taxon>Bacillati</taxon>
        <taxon>Bacillota</taxon>
        <taxon>Bacilli</taxon>
        <taxon>Lactobacillales</taxon>
        <taxon>Carnobacteriaceae</taxon>
        <taxon>Granulicatella</taxon>
    </lineage>
</organism>
<comment type="subcellular location">
    <subcellularLocation>
        <location evidence="1">Cytoplasm</location>
    </subcellularLocation>
</comment>
<evidence type="ECO:0000313" key="12">
    <source>
        <dbReference type="Proteomes" id="UP000002939"/>
    </source>
</evidence>
<evidence type="ECO:0000256" key="10">
    <source>
        <dbReference type="ARBA" id="ARBA00032441"/>
    </source>
</evidence>
<keyword evidence="4" id="KW-0963">Cytoplasm</keyword>
<name>D0BKQ3_9LACT</name>
<dbReference type="NCBIfam" id="TIGR00150">
    <property type="entry name" value="T6A_YjeE"/>
    <property type="match status" value="1"/>
</dbReference>
<keyword evidence="5" id="KW-0819">tRNA processing</keyword>
<reference evidence="11" key="2">
    <citation type="submission" date="2011-10" db="EMBL/GenBank/DDBJ databases">
        <title>The Genome Sequence of Granulicatella elegans ATCC 700633.</title>
        <authorList>
            <consortium name="The Broad Institute Genome Sequencing Platform"/>
            <consortium name="The Broad Institute Genome Sequencing Center for Infectious Disease"/>
            <person name="Earl A."/>
            <person name="Ward D."/>
            <person name="Feldgarden M."/>
            <person name="Gevers D."/>
            <person name="Sibley C.D."/>
            <person name="Field T.R."/>
            <person name="Grinwis M."/>
            <person name="Eshaghurshan C.S."/>
            <person name="Surette M.G."/>
            <person name="Young S.K."/>
            <person name="Zeng Q."/>
            <person name="Gargeya S."/>
            <person name="Fitzgerald M."/>
            <person name="Haas B."/>
            <person name="Abouelleil A."/>
            <person name="Alvarado L."/>
            <person name="Arachchi H.M."/>
            <person name="Berlin A."/>
            <person name="Brown A."/>
            <person name="Chapman S.B."/>
            <person name="Chen Z."/>
            <person name="Dunbar C."/>
            <person name="Freedman E."/>
            <person name="Gearin G."/>
            <person name="Goldberg J."/>
            <person name="Griggs A."/>
            <person name="Gujja S."/>
            <person name="Heiman D."/>
            <person name="Howarth C."/>
            <person name="Larson L."/>
            <person name="Lui A."/>
            <person name="MacDonald P.J.P."/>
            <person name="Montmayeur A."/>
            <person name="Murphy C."/>
            <person name="Neiman D."/>
            <person name="Pearson M."/>
            <person name="Priest M."/>
            <person name="Roberts A."/>
            <person name="Saif S."/>
            <person name="Shea T."/>
            <person name="Shenoy N."/>
            <person name="Sisk P."/>
            <person name="Stolte C."/>
            <person name="Sykes S."/>
            <person name="Wortman J."/>
            <person name="Nusbaum C."/>
            <person name="Birren B."/>
        </authorList>
    </citation>
    <scope>NUCLEOTIDE SEQUENCE [LARGE SCALE GENOMIC DNA]</scope>
    <source>
        <strain evidence="11">ATCC 700633</strain>
    </source>
</reference>
<evidence type="ECO:0000256" key="6">
    <source>
        <dbReference type="ARBA" id="ARBA00022723"/>
    </source>
</evidence>
<dbReference type="eggNOG" id="COG0802">
    <property type="taxonomic scope" value="Bacteria"/>
</dbReference>
<dbReference type="SUPFAM" id="SSF52540">
    <property type="entry name" value="P-loop containing nucleoside triphosphate hydrolases"/>
    <property type="match status" value="1"/>
</dbReference>
<dbReference type="HOGENOM" id="CLU_087829_3_0_9"/>
<dbReference type="PANTHER" id="PTHR33540">
    <property type="entry name" value="TRNA THREONYLCARBAMOYLADENOSINE BIOSYNTHESIS PROTEIN TSAE"/>
    <property type="match status" value="1"/>
</dbReference>
<evidence type="ECO:0000256" key="9">
    <source>
        <dbReference type="ARBA" id="ARBA00022842"/>
    </source>
</evidence>
<dbReference type="GO" id="GO:0005524">
    <property type="term" value="F:ATP binding"/>
    <property type="evidence" value="ECO:0007669"/>
    <property type="project" value="UniProtKB-KW"/>
</dbReference>
<dbReference type="Pfam" id="PF02367">
    <property type="entry name" value="TsaE"/>
    <property type="match status" value="1"/>
</dbReference>
<dbReference type="GO" id="GO:0046872">
    <property type="term" value="F:metal ion binding"/>
    <property type="evidence" value="ECO:0007669"/>
    <property type="project" value="UniProtKB-KW"/>
</dbReference>
<evidence type="ECO:0000256" key="8">
    <source>
        <dbReference type="ARBA" id="ARBA00022840"/>
    </source>
</evidence>
<keyword evidence="8" id="KW-0067">ATP-binding</keyword>
<dbReference type="InterPro" id="IPR003442">
    <property type="entry name" value="T6A_TsaE"/>
</dbReference>
<dbReference type="OrthoDB" id="9815896at2"/>
<dbReference type="RefSeq" id="WP_006702812.1">
    <property type="nucleotide sequence ID" value="NZ_KI391971.1"/>
</dbReference>
<evidence type="ECO:0000256" key="1">
    <source>
        <dbReference type="ARBA" id="ARBA00004496"/>
    </source>
</evidence>
<keyword evidence="7" id="KW-0547">Nucleotide-binding</keyword>
<evidence type="ECO:0000256" key="3">
    <source>
        <dbReference type="ARBA" id="ARBA00019010"/>
    </source>
</evidence>
<dbReference type="Gene3D" id="3.40.50.300">
    <property type="entry name" value="P-loop containing nucleotide triphosphate hydrolases"/>
    <property type="match status" value="1"/>
</dbReference>
<dbReference type="GO" id="GO:0002949">
    <property type="term" value="P:tRNA threonylcarbamoyladenosine modification"/>
    <property type="evidence" value="ECO:0007669"/>
    <property type="project" value="InterPro"/>
</dbReference>
<dbReference type="PANTHER" id="PTHR33540:SF2">
    <property type="entry name" value="TRNA THREONYLCARBAMOYLADENOSINE BIOSYNTHESIS PROTEIN TSAE"/>
    <property type="match status" value="1"/>
</dbReference>
<reference evidence="11" key="1">
    <citation type="submission" date="2009-09" db="EMBL/GenBank/DDBJ databases">
        <authorList>
            <consortium name="The Broad Institute Genome Sequencing Platform"/>
            <person name="Ward D."/>
            <person name="Feldgarden M."/>
            <person name="Earl A."/>
            <person name="Young S.K."/>
            <person name="Zeng Q."/>
            <person name="Koehrsen M."/>
            <person name="Alvarado L."/>
            <person name="Berlin A."/>
            <person name="Bochicchio J."/>
            <person name="Borenstein D."/>
            <person name="Chapman S.B."/>
            <person name="Chen Z."/>
            <person name="Engels R."/>
            <person name="Freedman E."/>
            <person name="Gellesch M."/>
            <person name="Goldberg J."/>
            <person name="Griggs A."/>
            <person name="Gujja S."/>
            <person name="Heilman E."/>
            <person name="Heiman D."/>
            <person name="Hepburn T."/>
            <person name="Howarth C."/>
            <person name="Jen D."/>
            <person name="Larson L."/>
            <person name="Lewis B."/>
            <person name="Mehta T."/>
            <person name="Park D."/>
            <person name="Pearson M."/>
            <person name="Roberts A."/>
            <person name="Saif S."/>
            <person name="Shea T."/>
            <person name="Shenoy N."/>
            <person name="Sisk P."/>
            <person name="Stolte C."/>
            <person name="Sykes S."/>
            <person name="Thomson T."/>
            <person name="Walk T."/>
            <person name="White J."/>
            <person name="Yandava C."/>
            <person name="Sibley C.D."/>
            <person name="Field T.R."/>
            <person name="Grinwis M."/>
            <person name="Eshaghurshan C.S."/>
            <person name="Surette M.G."/>
            <person name="Haas B."/>
            <person name="Nusbaum C."/>
            <person name="Birren B."/>
        </authorList>
    </citation>
    <scope>NUCLEOTIDE SEQUENCE [LARGE SCALE GENOMIC DNA]</scope>
    <source>
        <strain evidence="11">ATCC 700633</strain>
    </source>
</reference>
<accession>D0BKQ3</accession>
<keyword evidence="9" id="KW-0460">Magnesium</keyword>
<evidence type="ECO:0000256" key="4">
    <source>
        <dbReference type="ARBA" id="ARBA00022490"/>
    </source>
</evidence>
<protein>
    <recommendedName>
        <fullName evidence="3">tRNA threonylcarbamoyladenosine biosynthesis protein TsaE</fullName>
    </recommendedName>
    <alternativeName>
        <fullName evidence="10">t(6)A37 threonylcarbamoyladenosine biosynthesis protein TsaE</fullName>
    </alternativeName>
</protein>
<keyword evidence="12" id="KW-1185">Reference proteome</keyword>
<dbReference type="Proteomes" id="UP000002939">
    <property type="component" value="Unassembled WGS sequence"/>
</dbReference>
<sequence length="161" mass="18341">MTITIQTTSQEETMKIGELLAKGAFSNSTIILSGDLGAGKTTFTKGFALGLDITRVIKSPTYTLIREYTKGRLPLFHMDMYRIEESGGASEIGLEEYFHREGVVMVEWANFIEEELPMNRLIISIEQTSLTTRSITLDAIGKEYEKWLNQFEGWWTNERES</sequence>
<dbReference type="GO" id="GO:0005737">
    <property type="term" value="C:cytoplasm"/>
    <property type="evidence" value="ECO:0007669"/>
    <property type="project" value="UniProtKB-SubCell"/>
</dbReference>
<proteinExistence type="inferred from homology"/>
<evidence type="ECO:0000256" key="7">
    <source>
        <dbReference type="ARBA" id="ARBA00022741"/>
    </source>
</evidence>
<evidence type="ECO:0000256" key="5">
    <source>
        <dbReference type="ARBA" id="ARBA00022694"/>
    </source>
</evidence>
<keyword evidence="6" id="KW-0479">Metal-binding</keyword>
<dbReference type="InterPro" id="IPR027417">
    <property type="entry name" value="P-loop_NTPase"/>
</dbReference>
<gene>
    <name evidence="11" type="ORF">HMPREF0446_00538</name>
</gene>
<comment type="similarity">
    <text evidence="2">Belongs to the TsaE family.</text>
</comment>
<evidence type="ECO:0000256" key="2">
    <source>
        <dbReference type="ARBA" id="ARBA00007599"/>
    </source>
</evidence>